<dbReference type="Gene3D" id="3.60.21.10">
    <property type="match status" value="1"/>
</dbReference>
<organism evidence="2 3">
    <name type="scientific">Penicillium frequentans</name>
    <dbReference type="NCBI Taxonomy" id="3151616"/>
    <lineage>
        <taxon>Eukaryota</taxon>
        <taxon>Fungi</taxon>
        <taxon>Dikarya</taxon>
        <taxon>Ascomycota</taxon>
        <taxon>Pezizomycotina</taxon>
        <taxon>Eurotiomycetes</taxon>
        <taxon>Eurotiomycetidae</taxon>
        <taxon>Eurotiales</taxon>
        <taxon>Aspergillaceae</taxon>
        <taxon>Penicillium</taxon>
    </lineage>
</organism>
<sequence>MRTHAPPRSRAFLHPSLPLAGVQIISDLHLEKPVAYDVFQIPPKAPFLALLGDIGVVNDDGFFPFIQRQLQNFQIVFLLLGNHEPYHLTWSQTKEKVLEFSVSLNQRRFQDDHLGDFVFLDQTRFDLDDNVTILGCTLFSKVSEIYRESVSFGLNDFYYINDWTVEDHTMAHEADLKWLNDQVALIASQEPDRQIVIFTHHSPVGGDPRAADPRHIHSPLSSGFATDLSMEECWRNTQVRLWAYGHTHYNIDFADKMSQKSVVSNQRGYYFSQAQSFDVEKVVHVDTQLS</sequence>
<dbReference type="SUPFAM" id="SSF56300">
    <property type="entry name" value="Metallo-dependent phosphatases"/>
    <property type="match status" value="1"/>
</dbReference>
<dbReference type="PANTHER" id="PTHR37844:SF2">
    <property type="entry name" value="SER_THR PROTEIN PHOSPHATASE SUPERFAMILY (AFU_ORTHOLOGUE AFUA_1G14840)"/>
    <property type="match status" value="1"/>
</dbReference>
<reference evidence="2 3" key="1">
    <citation type="journal article" date="2023" name="IMA Fungus">
        <title>Comparative genomic study of the Penicillium genus elucidates a diverse pangenome and 15 lateral gene transfer events.</title>
        <authorList>
            <person name="Petersen C."/>
            <person name="Sorensen T."/>
            <person name="Nielsen M.R."/>
            <person name="Sondergaard T.E."/>
            <person name="Sorensen J.L."/>
            <person name="Fitzpatrick D.A."/>
            <person name="Frisvad J.C."/>
            <person name="Nielsen K.L."/>
        </authorList>
    </citation>
    <scope>NUCLEOTIDE SEQUENCE [LARGE SCALE GENOMIC DNA]</scope>
    <source>
        <strain evidence="2 3">IBT 35679</strain>
    </source>
</reference>
<name>A0AAD6D518_9EURO</name>
<evidence type="ECO:0000313" key="2">
    <source>
        <dbReference type="EMBL" id="KAJ5553740.1"/>
    </source>
</evidence>
<gene>
    <name evidence="2" type="ORF">N7494_003118</name>
</gene>
<dbReference type="Pfam" id="PF00149">
    <property type="entry name" value="Metallophos"/>
    <property type="match status" value="1"/>
</dbReference>
<dbReference type="AlphaFoldDB" id="A0AAD6D518"/>
<feature type="domain" description="Calcineurin-like phosphoesterase" evidence="1">
    <location>
        <begin position="24"/>
        <end position="249"/>
    </location>
</feature>
<comment type="caution">
    <text evidence="2">The sequence shown here is derived from an EMBL/GenBank/DDBJ whole genome shotgun (WGS) entry which is preliminary data.</text>
</comment>
<dbReference type="EMBL" id="JAQIZZ010000002">
    <property type="protein sequence ID" value="KAJ5553740.1"/>
    <property type="molecule type" value="Genomic_DNA"/>
</dbReference>
<evidence type="ECO:0000313" key="3">
    <source>
        <dbReference type="Proteomes" id="UP001220324"/>
    </source>
</evidence>
<dbReference type="InterPro" id="IPR004843">
    <property type="entry name" value="Calcineurin-like_PHP"/>
</dbReference>
<proteinExistence type="predicted"/>
<evidence type="ECO:0000259" key="1">
    <source>
        <dbReference type="Pfam" id="PF00149"/>
    </source>
</evidence>
<dbReference type="PANTHER" id="PTHR37844">
    <property type="entry name" value="SER/THR PROTEIN PHOSPHATASE SUPERFAMILY (AFU_ORTHOLOGUE AFUA_1G14840)"/>
    <property type="match status" value="1"/>
</dbReference>
<dbReference type="InterPro" id="IPR029052">
    <property type="entry name" value="Metallo-depent_PP-like"/>
</dbReference>
<protein>
    <submittedName>
        <fullName evidence="2">Ser/Thr protein phosphatase superfamily</fullName>
    </submittedName>
</protein>
<dbReference type="GO" id="GO:0016787">
    <property type="term" value="F:hydrolase activity"/>
    <property type="evidence" value="ECO:0007669"/>
    <property type="project" value="InterPro"/>
</dbReference>
<dbReference type="Proteomes" id="UP001220324">
    <property type="component" value="Unassembled WGS sequence"/>
</dbReference>
<keyword evidence="3" id="KW-1185">Reference proteome</keyword>
<accession>A0AAD6D518</accession>